<dbReference type="Gene3D" id="3.20.20.80">
    <property type="entry name" value="Glycosidases"/>
    <property type="match status" value="1"/>
</dbReference>
<dbReference type="EC" id="3.2.1.52" evidence="7"/>
<dbReference type="PRINTS" id="PR00738">
    <property type="entry name" value="GLHYDRLASE20"/>
</dbReference>
<feature type="domain" description="Glycoside hydrolase family 20 catalytic" evidence="10">
    <location>
        <begin position="174"/>
        <end position="503"/>
    </location>
</feature>
<dbReference type="PIRSF" id="PIRSF001093">
    <property type="entry name" value="B-hxosamndse_ab_euk"/>
    <property type="match status" value="1"/>
</dbReference>
<evidence type="ECO:0000256" key="3">
    <source>
        <dbReference type="ARBA" id="ARBA00022729"/>
    </source>
</evidence>
<keyword evidence="4 7" id="KW-0378">Hydrolase</keyword>
<dbReference type="GO" id="GO:0016020">
    <property type="term" value="C:membrane"/>
    <property type="evidence" value="ECO:0007669"/>
    <property type="project" value="TreeGrafter"/>
</dbReference>
<protein>
    <recommendedName>
        <fullName evidence="7">Beta-hexosaminidase</fullName>
        <ecNumber evidence="7">3.2.1.52</ecNumber>
    </recommendedName>
</protein>
<evidence type="ECO:0000256" key="4">
    <source>
        <dbReference type="ARBA" id="ARBA00022801"/>
    </source>
</evidence>
<evidence type="ECO:0000256" key="5">
    <source>
        <dbReference type="ARBA" id="ARBA00023180"/>
    </source>
</evidence>
<reference evidence="12 13" key="1">
    <citation type="submission" date="2015-12" db="EMBL/GenBank/DDBJ databases">
        <title>Draft genome sequence of Moniliophthora roreri, the causal agent of frosty pod rot of cacao.</title>
        <authorList>
            <person name="Aime M.C."/>
            <person name="Diaz-Valderrama J.R."/>
            <person name="Kijpornyongpan T."/>
            <person name="Phillips-Mora W."/>
        </authorList>
    </citation>
    <scope>NUCLEOTIDE SEQUENCE [LARGE SCALE GENOMIC DNA]</scope>
    <source>
        <strain evidence="12 13">MCA 2952</strain>
    </source>
</reference>
<evidence type="ECO:0000313" key="13">
    <source>
        <dbReference type="Proteomes" id="UP000054988"/>
    </source>
</evidence>
<comment type="caution">
    <text evidence="12">The sequence shown here is derived from an EMBL/GenBank/DDBJ whole genome shotgun (WGS) entry which is preliminary data.</text>
</comment>
<sequence>MLFGFFLLVACLHLVAGLWPMPRSLETGDDLLKLADGFDFAISIPEAPQDLVDAVTRAKTLLQNDKLQLLVPDRGASKSDALKNAKTLPGLTLGLTDDVPVRPIATEATDDIQARDESYSLSVPSDGTAATLTANTTLGLLRGLTTFGQLWYDLEGTTYTTIAPATIVNDAPAYPHRGVMLDTSRNFYPVPDVKRLLDAMSWVKMSTFHWHITDSQSWPLGIAEFPELAAKGAYSAEETFSPSDIQDLVTYAAERGIDVIMEIDNPGHTAIVGASHPEHVACYEGTGRTVGEPPAGQLRLASDATLNFTLDVLSSVAKTLPSKFFATGGDEVNVPCYDQDEQTQQELSSSGRTLEEALGDFVDATHDILRGIGKTPVVWEEMVLEHNITLKNDTVALVWISSQHAASIVAKNIRIIHAPSDYFYLDCGGGGWLGGDTGDSWCDPFKNWQRAYTFDPLANITAEQQHLVLGGQQLLWSEQSGAENLDPIVWPRAASSAEVFWTGAVLPDGTPRIAGINGNVTMKTNLLARMHDMRARLVQRGVRAINIQPKWCALRPERCTNSQ</sequence>
<dbReference type="Proteomes" id="UP000054988">
    <property type="component" value="Unassembled WGS sequence"/>
</dbReference>
<dbReference type="GO" id="GO:0030203">
    <property type="term" value="P:glycosaminoglycan metabolic process"/>
    <property type="evidence" value="ECO:0007669"/>
    <property type="project" value="TreeGrafter"/>
</dbReference>
<dbReference type="Pfam" id="PF14845">
    <property type="entry name" value="Glycohydro_20b2"/>
    <property type="match status" value="1"/>
</dbReference>
<dbReference type="InterPro" id="IPR029019">
    <property type="entry name" value="HEX_eukaryotic_N"/>
</dbReference>
<feature type="domain" description="Beta-hexosaminidase eukaryotic type N-terminal" evidence="11">
    <location>
        <begin position="18"/>
        <end position="150"/>
    </location>
</feature>
<comment type="similarity">
    <text evidence="2 7">Belongs to the glycosyl hydrolase 20 family.</text>
</comment>
<keyword evidence="5" id="KW-0325">Glycoprotein</keyword>
<dbReference type="GO" id="GO:0005975">
    <property type="term" value="P:carbohydrate metabolic process"/>
    <property type="evidence" value="ECO:0007669"/>
    <property type="project" value="InterPro"/>
</dbReference>
<feature type="signal peptide" evidence="9">
    <location>
        <begin position="1"/>
        <end position="17"/>
    </location>
</feature>
<dbReference type="AlphaFoldDB" id="A0A0W0GAD5"/>
<evidence type="ECO:0000256" key="2">
    <source>
        <dbReference type="ARBA" id="ARBA00006285"/>
    </source>
</evidence>
<dbReference type="InterPro" id="IPR025705">
    <property type="entry name" value="Beta_hexosaminidase_sua/sub"/>
</dbReference>
<gene>
    <name evidence="12" type="ORF">WG66_1865</name>
</gene>
<dbReference type="EMBL" id="LATX01000668">
    <property type="protein sequence ID" value="KTB45518.1"/>
    <property type="molecule type" value="Genomic_DNA"/>
</dbReference>
<keyword evidence="6 7" id="KW-0326">Glycosidase</keyword>
<dbReference type="FunFam" id="3.20.20.80:FF:000063">
    <property type="entry name" value="Beta-hexosaminidase"/>
    <property type="match status" value="1"/>
</dbReference>
<dbReference type="SUPFAM" id="SSF51445">
    <property type="entry name" value="(Trans)glycosidases"/>
    <property type="match status" value="1"/>
</dbReference>
<proteinExistence type="inferred from homology"/>
<feature type="chain" id="PRO_5006902513" description="Beta-hexosaminidase" evidence="9">
    <location>
        <begin position="18"/>
        <end position="563"/>
    </location>
</feature>
<dbReference type="InterPro" id="IPR029018">
    <property type="entry name" value="Hex-like_dom2"/>
</dbReference>
<dbReference type="Pfam" id="PF00728">
    <property type="entry name" value="Glyco_hydro_20"/>
    <property type="match status" value="1"/>
</dbReference>
<dbReference type="eggNOG" id="KOG2499">
    <property type="taxonomic scope" value="Eukaryota"/>
</dbReference>
<dbReference type="PANTHER" id="PTHR22600">
    <property type="entry name" value="BETA-HEXOSAMINIDASE"/>
    <property type="match status" value="1"/>
</dbReference>
<comment type="catalytic activity">
    <reaction evidence="1 7">
        <text>Hydrolysis of terminal non-reducing N-acetyl-D-hexosamine residues in N-acetyl-beta-D-hexosaminides.</text>
        <dbReference type="EC" id="3.2.1.52"/>
    </reaction>
</comment>
<evidence type="ECO:0000259" key="10">
    <source>
        <dbReference type="Pfam" id="PF00728"/>
    </source>
</evidence>
<organism evidence="12 13">
    <name type="scientific">Moniliophthora roreri</name>
    <name type="common">Frosty pod rot fungus</name>
    <name type="synonym">Monilia roreri</name>
    <dbReference type="NCBI Taxonomy" id="221103"/>
    <lineage>
        <taxon>Eukaryota</taxon>
        <taxon>Fungi</taxon>
        <taxon>Dikarya</taxon>
        <taxon>Basidiomycota</taxon>
        <taxon>Agaricomycotina</taxon>
        <taxon>Agaricomycetes</taxon>
        <taxon>Agaricomycetidae</taxon>
        <taxon>Agaricales</taxon>
        <taxon>Marasmiineae</taxon>
        <taxon>Marasmiaceae</taxon>
        <taxon>Moniliophthora</taxon>
    </lineage>
</organism>
<evidence type="ECO:0000256" key="8">
    <source>
        <dbReference type="PIRSR" id="PIRSR001093-1"/>
    </source>
</evidence>
<evidence type="ECO:0000259" key="11">
    <source>
        <dbReference type="Pfam" id="PF14845"/>
    </source>
</evidence>
<evidence type="ECO:0000313" key="12">
    <source>
        <dbReference type="EMBL" id="KTB45518.1"/>
    </source>
</evidence>
<dbReference type="PANTHER" id="PTHR22600:SF26">
    <property type="entry name" value="BETA-N-ACETYLHEXOSAMINIDASE"/>
    <property type="match status" value="1"/>
</dbReference>
<evidence type="ECO:0000256" key="6">
    <source>
        <dbReference type="ARBA" id="ARBA00023295"/>
    </source>
</evidence>
<dbReference type="SUPFAM" id="SSF55545">
    <property type="entry name" value="beta-N-acetylhexosaminidase-like domain"/>
    <property type="match status" value="1"/>
</dbReference>
<dbReference type="InterPro" id="IPR015883">
    <property type="entry name" value="Glyco_hydro_20_cat"/>
</dbReference>
<keyword evidence="3 9" id="KW-0732">Signal</keyword>
<accession>A0A0W0GAD5</accession>
<evidence type="ECO:0000256" key="1">
    <source>
        <dbReference type="ARBA" id="ARBA00001231"/>
    </source>
</evidence>
<name>A0A0W0GAD5_MONRR</name>
<dbReference type="InterPro" id="IPR017853">
    <property type="entry name" value="GH"/>
</dbReference>
<evidence type="ECO:0000256" key="7">
    <source>
        <dbReference type="PIRNR" id="PIRNR001093"/>
    </source>
</evidence>
<dbReference type="Gene3D" id="3.30.379.10">
    <property type="entry name" value="Chitobiase/beta-hexosaminidase domain 2-like"/>
    <property type="match status" value="1"/>
</dbReference>
<evidence type="ECO:0000256" key="9">
    <source>
        <dbReference type="SAM" id="SignalP"/>
    </source>
</evidence>
<dbReference type="GO" id="GO:0004563">
    <property type="term" value="F:beta-N-acetylhexosaminidase activity"/>
    <property type="evidence" value="ECO:0007669"/>
    <property type="project" value="UniProtKB-EC"/>
</dbReference>
<feature type="active site" description="Proton donor" evidence="8">
    <location>
        <position position="331"/>
    </location>
</feature>